<dbReference type="Proteomes" id="UP000655016">
    <property type="component" value="Unassembled WGS sequence"/>
</dbReference>
<feature type="chain" id="PRO_5047360012" description="MetA-pathway of phenol degradation" evidence="1">
    <location>
        <begin position="19"/>
        <end position="245"/>
    </location>
</feature>
<gene>
    <name evidence="2" type="ORF">GCM10011518_42090</name>
</gene>
<protein>
    <recommendedName>
        <fullName evidence="4">MetA-pathway of phenol degradation</fullName>
    </recommendedName>
</protein>
<reference evidence="3" key="1">
    <citation type="journal article" date="2019" name="Int. J. Syst. Evol. Microbiol.">
        <title>The Global Catalogue of Microorganisms (GCM) 10K type strain sequencing project: providing services to taxonomists for standard genome sequencing and annotation.</title>
        <authorList>
            <consortium name="The Broad Institute Genomics Platform"/>
            <consortium name="The Broad Institute Genome Sequencing Center for Infectious Disease"/>
            <person name="Wu L."/>
            <person name="Ma J."/>
        </authorList>
    </citation>
    <scope>NUCLEOTIDE SEQUENCE [LARGE SCALE GENOMIC DNA]</scope>
    <source>
        <strain evidence="3">CGMCC 1.16060</strain>
    </source>
</reference>
<keyword evidence="3" id="KW-1185">Reference proteome</keyword>
<evidence type="ECO:0008006" key="4">
    <source>
        <dbReference type="Google" id="ProtNLM"/>
    </source>
</evidence>
<accession>A0ABQ1UYH2</accession>
<dbReference type="Pfam" id="PF13557">
    <property type="entry name" value="Phenol_MetA_deg"/>
    <property type="match status" value="1"/>
</dbReference>
<dbReference type="RefSeq" id="WP_163396420.1">
    <property type="nucleotide sequence ID" value="NZ_BMKP01000013.1"/>
</dbReference>
<dbReference type="InterPro" id="IPR025737">
    <property type="entry name" value="FApF"/>
</dbReference>
<evidence type="ECO:0000313" key="3">
    <source>
        <dbReference type="Proteomes" id="UP000655016"/>
    </source>
</evidence>
<dbReference type="EMBL" id="BMKP01000013">
    <property type="protein sequence ID" value="GGF28348.1"/>
    <property type="molecule type" value="Genomic_DNA"/>
</dbReference>
<organism evidence="2 3">
    <name type="scientific">Flavobacterium limi</name>
    <dbReference type="NCBI Taxonomy" id="2045105"/>
    <lineage>
        <taxon>Bacteria</taxon>
        <taxon>Pseudomonadati</taxon>
        <taxon>Bacteroidota</taxon>
        <taxon>Flavobacteriia</taxon>
        <taxon>Flavobacteriales</taxon>
        <taxon>Flavobacteriaceae</taxon>
        <taxon>Flavobacterium</taxon>
    </lineage>
</organism>
<evidence type="ECO:0000313" key="2">
    <source>
        <dbReference type="EMBL" id="GGF28348.1"/>
    </source>
</evidence>
<proteinExistence type="predicted"/>
<feature type="signal peptide" evidence="1">
    <location>
        <begin position="1"/>
        <end position="18"/>
    </location>
</feature>
<sequence length="245" mass="27839">MKKLFYFSAALFSLAVQAQEIETDRPDQTENSALVPKGRFQFETVIMHEQTGKHESEFMLPEVLGKYGLGNAVELRLTTEFLYDKGETDTYGLHALQVGTKIKILENEGTVPAISLITQLQLPKVESPEFRTEHLAPEIRLVLRNELSDKADVGYNTGIRWDGNSTQPEYFYTFAPNFKLTDKLQAFVESFGYFQVAHHGHQWADGGLAFKLNDDLQLDFAAGYELTKTEGYHHFFESVGFSLRI</sequence>
<keyword evidence="1" id="KW-0732">Signal</keyword>
<evidence type="ECO:0000256" key="1">
    <source>
        <dbReference type="SAM" id="SignalP"/>
    </source>
</evidence>
<name>A0ABQ1UYH2_9FLAO</name>
<comment type="caution">
    <text evidence="2">The sequence shown here is derived from an EMBL/GenBank/DDBJ whole genome shotgun (WGS) entry which is preliminary data.</text>
</comment>